<evidence type="ECO:0000313" key="4">
    <source>
        <dbReference type="EMBL" id="MET3586026.1"/>
    </source>
</evidence>
<dbReference type="InterPro" id="IPR036779">
    <property type="entry name" value="LysM_dom_sf"/>
</dbReference>
<dbReference type="InterPro" id="IPR041498">
    <property type="entry name" value="Big_6"/>
</dbReference>
<reference evidence="4 5" key="1">
    <citation type="submission" date="2024-06" db="EMBL/GenBank/DDBJ databases">
        <title>Genomic Encyclopedia of Type Strains, Phase IV (KMG-IV): sequencing the most valuable type-strain genomes for metagenomic binning, comparative biology and taxonomic classification.</title>
        <authorList>
            <person name="Goeker M."/>
        </authorList>
    </citation>
    <scope>NUCLEOTIDE SEQUENCE [LARGE SCALE GENOMIC DNA]</scope>
    <source>
        <strain evidence="4 5">DSM 105042</strain>
    </source>
</reference>
<feature type="region of interest" description="Disordered" evidence="1">
    <location>
        <begin position="203"/>
        <end position="231"/>
    </location>
</feature>
<evidence type="ECO:0000259" key="2">
    <source>
        <dbReference type="PROSITE" id="PS50042"/>
    </source>
</evidence>
<feature type="compositionally biased region" description="Low complexity" evidence="1">
    <location>
        <begin position="70"/>
        <end position="85"/>
    </location>
</feature>
<evidence type="ECO:0000313" key="5">
    <source>
        <dbReference type="Proteomes" id="UP001549031"/>
    </source>
</evidence>
<feature type="domain" description="LysM" evidence="3">
    <location>
        <begin position="501"/>
        <end position="550"/>
    </location>
</feature>
<dbReference type="PROSITE" id="PS50042">
    <property type="entry name" value="CNMP_BINDING_3"/>
    <property type="match status" value="1"/>
</dbReference>
<evidence type="ECO:0000259" key="3">
    <source>
        <dbReference type="PROSITE" id="PS51782"/>
    </source>
</evidence>
<proteinExistence type="predicted"/>
<gene>
    <name evidence="4" type="ORF">ABID21_002141</name>
</gene>
<dbReference type="PROSITE" id="PS51782">
    <property type="entry name" value="LYSM"/>
    <property type="match status" value="1"/>
</dbReference>
<feature type="region of interest" description="Disordered" evidence="1">
    <location>
        <begin position="46"/>
        <end position="89"/>
    </location>
</feature>
<dbReference type="CDD" id="cd00118">
    <property type="entry name" value="LysM"/>
    <property type="match status" value="1"/>
</dbReference>
<name>A0ABV2H646_9HYPH</name>
<dbReference type="PANTHER" id="PTHR34700">
    <property type="entry name" value="POTASSIUM BINDING PROTEIN KBP"/>
    <property type="match status" value="1"/>
</dbReference>
<dbReference type="PANTHER" id="PTHR34700:SF4">
    <property type="entry name" value="PHAGE-LIKE ELEMENT PBSX PROTEIN XKDP"/>
    <property type="match status" value="1"/>
</dbReference>
<keyword evidence="5" id="KW-1185">Reference proteome</keyword>
<protein>
    <submittedName>
        <fullName evidence="4">Nucleoid-associated protein YgaU</fullName>
    </submittedName>
</protein>
<dbReference type="InterPro" id="IPR018392">
    <property type="entry name" value="LysM"/>
</dbReference>
<dbReference type="Gene3D" id="2.60.40.10">
    <property type="entry name" value="Immunoglobulins"/>
    <property type="match status" value="1"/>
</dbReference>
<dbReference type="InterPro" id="IPR052196">
    <property type="entry name" value="Bact_Kbp"/>
</dbReference>
<feature type="domain" description="Cyclic nucleotide-binding" evidence="2">
    <location>
        <begin position="289"/>
        <end position="370"/>
    </location>
</feature>
<dbReference type="RefSeq" id="WP_247243861.1">
    <property type="nucleotide sequence ID" value="NZ_JALJRA010000007.1"/>
</dbReference>
<evidence type="ECO:0000256" key="1">
    <source>
        <dbReference type="SAM" id="MobiDB-lite"/>
    </source>
</evidence>
<dbReference type="SMART" id="SM00257">
    <property type="entry name" value="LysM"/>
    <property type="match status" value="1"/>
</dbReference>
<dbReference type="EMBL" id="JBEPLJ010000007">
    <property type="protein sequence ID" value="MET3586026.1"/>
    <property type="molecule type" value="Genomic_DNA"/>
</dbReference>
<dbReference type="Pfam" id="PF01476">
    <property type="entry name" value="LysM"/>
    <property type="match status" value="1"/>
</dbReference>
<dbReference type="Pfam" id="PF17936">
    <property type="entry name" value="Big_6"/>
    <property type="match status" value="1"/>
</dbReference>
<dbReference type="InterPro" id="IPR013783">
    <property type="entry name" value="Ig-like_fold"/>
</dbReference>
<organism evidence="4 5">
    <name type="scientific">Pseudorhizobium tarimense</name>
    <dbReference type="NCBI Taxonomy" id="1079109"/>
    <lineage>
        <taxon>Bacteria</taxon>
        <taxon>Pseudomonadati</taxon>
        <taxon>Pseudomonadota</taxon>
        <taxon>Alphaproteobacteria</taxon>
        <taxon>Hyphomicrobiales</taxon>
        <taxon>Rhizobiaceae</taxon>
        <taxon>Rhizobium/Agrobacterium group</taxon>
        <taxon>Pseudorhizobium</taxon>
    </lineage>
</organism>
<sequence length="571" mass="58824">MRNRAGWLALVVLVAATLLMVFFVLPRISPEGERISDAVNKAGETVKEAVTEPTLPAEAPKSSAEEASKAPEGTTGQQAPVAAPTTPAPVTPAFDVLRVEPDGSTVIAGRAEPGATVEINADEAAIASIKVGPSGDFAIALDDPLPAGDHQLVLKATTEDGRTIISEETATISIPSNTSGKLLAMVTKPGKASRLISVPEAGSAAKASTPAQAANAANKPAMPDMPDAASDLVASAPPVANTTSPAPSAAPAPLAAAAAELQVTAVEIEGDRIFIAGTAPSRASLLGFAGETPVGRAKAGTDGHFVIEGTIELAVGQHIIAVEMLDSNGKTALRVDVPFNRPEGNQVAAVAGEQGQTSVSPIDSGAFDRLRDEAGRAFALLRGLYESGKEPTAEELAAARSATAIALKSLSEYRLPAGTDPSTQAIVDQTSKDAVEALAAVEKLPADAESVRQELDKVGESIERAVGPAVNAESMNTQMAQGGDAAGPKTIAQAPLTHAGNSVIIRRGDTLWQISRRVYGQGVRYTTIYLANQDQIADPDLIEPGQIFGVPDEALPDAEEVHRKRLQNLLQ</sequence>
<accession>A0ABV2H646</accession>
<dbReference type="Proteomes" id="UP001549031">
    <property type="component" value="Unassembled WGS sequence"/>
</dbReference>
<comment type="caution">
    <text evidence="4">The sequence shown here is derived from an EMBL/GenBank/DDBJ whole genome shotgun (WGS) entry which is preliminary data.</text>
</comment>
<dbReference type="InterPro" id="IPR000595">
    <property type="entry name" value="cNMP-bd_dom"/>
</dbReference>
<dbReference type="Gene3D" id="3.10.350.10">
    <property type="entry name" value="LysM domain"/>
    <property type="match status" value="1"/>
</dbReference>